<dbReference type="EMBL" id="ML732259">
    <property type="protein sequence ID" value="KAB8071930.1"/>
    <property type="molecule type" value="Genomic_DNA"/>
</dbReference>
<dbReference type="OrthoDB" id="76567at2759"/>
<evidence type="ECO:0000313" key="1">
    <source>
        <dbReference type="EMBL" id="KAB8071930.1"/>
    </source>
</evidence>
<sequence length="298" mass="33004">MSHQDPAAPYGMLAGLPAGYIVRTYSYMEYLQTEAGGILANLSAGLGKDGNQWLIALGLNKSTIEILHDEQKPGLGGGVGYRFQWEGSVGAIKILLSPSHQHVIFSLSFAVNDMLARMGVPLGDRVWGGNTTYRSADGYTGKQADQVFSPATRQILGWPTLVVETGVPESYRKLQEDVKWWFQSSSGAVRVVLVVIMKARWMRVEKWQLAPPNAPRPVTKAYLYQMRKQRPHIPPQVTQPAGWQYPYCAQVVRVDKDGVHDAPLALPWEALYDRPRESIETDVAITAGDFSDIAGVMF</sequence>
<keyword evidence="2" id="KW-1185">Reference proteome</keyword>
<proteinExistence type="predicted"/>
<gene>
    <name evidence="1" type="ORF">BDV29DRAFT_158992</name>
</gene>
<reference evidence="1 2" key="1">
    <citation type="submission" date="2019-04" db="EMBL/GenBank/DDBJ databases">
        <title>Friends and foes A comparative genomics study of 23 Aspergillus species from section Flavi.</title>
        <authorList>
            <consortium name="DOE Joint Genome Institute"/>
            <person name="Kjaerbolling I."/>
            <person name="Vesth T."/>
            <person name="Frisvad J.C."/>
            <person name="Nybo J.L."/>
            <person name="Theobald S."/>
            <person name="Kildgaard S."/>
            <person name="Isbrandt T."/>
            <person name="Kuo A."/>
            <person name="Sato A."/>
            <person name="Lyhne E.K."/>
            <person name="Kogle M.E."/>
            <person name="Wiebenga A."/>
            <person name="Kun R.S."/>
            <person name="Lubbers R.J."/>
            <person name="Makela M.R."/>
            <person name="Barry K."/>
            <person name="Chovatia M."/>
            <person name="Clum A."/>
            <person name="Daum C."/>
            <person name="Haridas S."/>
            <person name="He G."/>
            <person name="LaButti K."/>
            <person name="Lipzen A."/>
            <person name="Mondo S."/>
            <person name="Riley R."/>
            <person name="Salamov A."/>
            <person name="Simmons B.A."/>
            <person name="Magnuson J.K."/>
            <person name="Henrissat B."/>
            <person name="Mortensen U.H."/>
            <person name="Larsen T.O."/>
            <person name="Devries R.P."/>
            <person name="Grigoriev I.V."/>
            <person name="Machida M."/>
            <person name="Baker S.E."/>
            <person name="Andersen M.R."/>
        </authorList>
    </citation>
    <scope>NUCLEOTIDE SEQUENCE [LARGE SCALE GENOMIC DNA]</scope>
    <source>
        <strain evidence="1 2">CBS 151.66</strain>
    </source>
</reference>
<protein>
    <submittedName>
        <fullName evidence="1">Uncharacterized protein</fullName>
    </submittedName>
</protein>
<organism evidence="1 2">
    <name type="scientific">Aspergillus leporis</name>
    <dbReference type="NCBI Taxonomy" id="41062"/>
    <lineage>
        <taxon>Eukaryota</taxon>
        <taxon>Fungi</taxon>
        <taxon>Dikarya</taxon>
        <taxon>Ascomycota</taxon>
        <taxon>Pezizomycotina</taxon>
        <taxon>Eurotiomycetes</taxon>
        <taxon>Eurotiomycetidae</taxon>
        <taxon>Eurotiales</taxon>
        <taxon>Aspergillaceae</taxon>
        <taxon>Aspergillus</taxon>
        <taxon>Aspergillus subgen. Circumdati</taxon>
    </lineage>
</organism>
<accession>A0A5N5WXN8</accession>
<dbReference type="AlphaFoldDB" id="A0A5N5WXN8"/>
<dbReference type="Proteomes" id="UP000326565">
    <property type="component" value="Unassembled WGS sequence"/>
</dbReference>
<evidence type="ECO:0000313" key="2">
    <source>
        <dbReference type="Proteomes" id="UP000326565"/>
    </source>
</evidence>
<name>A0A5N5WXN8_9EURO</name>